<dbReference type="GO" id="GO:0048046">
    <property type="term" value="C:apoplast"/>
    <property type="evidence" value="ECO:0007669"/>
    <property type="project" value="UniProtKB-SubCell"/>
</dbReference>
<evidence type="ECO:0000256" key="12">
    <source>
        <dbReference type="ARBA" id="ARBA00023185"/>
    </source>
</evidence>
<evidence type="ECO:0000256" key="7">
    <source>
        <dbReference type="ARBA" id="ARBA00022723"/>
    </source>
</evidence>
<dbReference type="Proteomes" id="UP000594261">
    <property type="component" value="Chromosome 2"/>
</dbReference>
<dbReference type="InterPro" id="IPR034289">
    <property type="entry name" value="CuRO_3_LCC"/>
</dbReference>
<evidence type="ECO:0000256" key="11">
    <source>
        <dbReference type="ARBA" id="ARBA00023180"/>
    </source>
</evidence>
<dbReference type="RefSeq" id="XP_030952101.1">
    <property type="nucleotide sequence ID" value="XM_031096241.1"/>
</dbReference>
<dbReference type="InterPro" id="IPR033138">
    <property type="entry name" value="Cu_oxidase_CS"/>
</dbReference>
<evidence type="ECO:0000313" key="17">
    <source>
        <dbReference type="EnsemblPlants" id="QL02p035657:mrna"/>
    </source>
</evidence>
<dbReference type="InterPro" id="IPR034288">
    <property type="entry name" value="CuRO_1_LCC"/>
</dbReference>
<evidence type="ECO:0000256" key="13">
    <source>
        <dbReference type="RuleBase" id="RU361119"/>
    </source>
</evidence>
<feature type="domain" description="Plastocyanin-like" evidence="15">
    <location>
        <begin position="430"/>
        <end position="561"/>
    </location>
</feature>
<dbReference type="OMA" id="VGMDGNY"/>
<comment type="function">
    <text evidence="13">Lignin degradation and detoxification of lignin-derived products.</text>
</comment>
<comment type="similarity">
    <text evidence="3 13">Belongs to the multicopper oxidase family.</text>
</comment>
<dbReference type="PROSITE" id="PS00079">
    <property type="entry name" value="MULTICOPPER_OXIDASE1"/>
    <property type="match status" value="1"/>
</dbReference>
<dbReference type="Gene3D" id="2.60.40.420">
    <property type="entry name" value="Cupredoxins - blue copper proteins"/>
    <property type="match status" value="3"/>
</dbReference>
<dbReference type="PANTHER" id="PTHR11709">
    <property type="entry name" value="MULTI-COPPER OXIDASE"/>
    <property type="match status" value="1"/>
</dbReference>
<keyword evidence="9 13" id="KW-0560">Oxidoreductase</keyword>
<keyword evidence="11" id="KW-0325">Glycoprotein</keyword>
<dbReference type="InterPro" id="IPR011706">
    <property type="entry name" value="Cu-oxidase_C"/>
</dbReference>
<dbReference type="InterPro" id="IPR002355">
    <property type="entry name" value="Cu_oxidase_Cu_BS"/>
</dbReference>
<evidence type="ECO:0000256" key="4">
    <source>
        <dbReference type="ARBA" id="ARBA00012297"/>
    </source>
</evidence>
<dbReference type="InterPro" id="IPR001117">
    <property type="entry name" value="Cu-oxidase_2nd"/>
</dbReference>
<evidence type="ECO:0000259" key="14">
    <source>
        <dbReference type="Pfam" id="PF00394"/>
    </source>
</evidence>
<dbReference type="Gramene" id="QL02p035657:mrna">
    <property type="protein sequence ID" value="QL02p035657:mrna"/>
    <property type="gene ID" value="QL02p035657"/>
</dbReference>
<dbReference type="CDD" id="cd13849">
    <property type="entry name" value="CuRO_1_LCC_plant"/>
    <property type="match status" value="1"/>
</dbReference>
<dbReference type="AlphaFoldDB" id="A0A7N2KVU7"/>
<dbReference type="Pfam" id="PF00394">
    <property type="entry name" value="Cu-oxidase"/>
    <property type="match status" value="1"/>
</dbReference>
<comment type="catalytic activity">
    <reaction evidence="1 13">
        <text>4 hydroquinone + O2 = 4 benzosemiquinone + 2 H2O</text>
        <dbReference type="Rhea" id="RHEA:11276"/>
        <dbReference type="ChEBI" id="CHEBI:15377"/>
        <dbReference type="ChEBI" id="CHEBI:15379"/>
        <dbReference type="ChEBI" id="CHEBI:17594"/>
        <dbReference type="ChEBI" id="CHEBI:17977"/>
        <dbReference type="EC" id="1.10.3.2"/>
    </reaction>
</comment>
<evidence type="ECO:0000256" key="8">
    <source>
        <dbReference type="ARBA" id="ARBA00022737"/>
    </source>
</evidence>
<dbReference type="PANTHER" id="PTHR11709:SF379">
    <property type="entry name" value="LACCASE"/>
    <property type="match status" value="1"/>
</dbReference>
<evidence type="ECO:0000256" key="2">
    <source>
        <dbReference type="ARBA" id="ARBA00004271"/>
    </source>
</evidence>
<comment type="cofactor">
    <cofactor evidence="13">
        <name>Cu cation</name>
        <dbReference type="ChEBI" id="CHEBI:23378"/>
    </cofactor>
    <text evidence="13">Binds 4 Cu cations per monomer.</text>
</comment>
<dbReference type="InParanoid" id="A0A7N2KVU7"/>
<keyword evidence="10 13" id="KW-0186">Copper</keyword>
<dbReference type="Pfam" id="PF07732">
    <property type="entry name" value="Cu-oxidase_3"/>
    <property type="match status" value="1"/>
</dbReference>
<dbReference type="CDD" id="cd13897">
    <property type="entry name" value="CuRO_3_LCC_plant"/>
    <property type="match status" value="1"/>
</dbReference>
<name>A0A7N2KVU7_QUELO</name>
<reference evidence="17" key="2">
    <citation type="submission" date="2021-01" db="UniProtKB">
        <authorList>
            <consortium name="EnsemblPlants"/>
        </authorList>
    </citation>
    <scope>IDENTIFICATION</scope>
</reference>
<keyword evidence="18" id="KW-1185">Reference proteome</keyword>
<keyword evidence="5 13" id="KW-0052">Apoplast</keyword>
<dbReference type="EnsemblPlants" id="QL02p035657:mrna">
    <property type="protein sequence ID" value="QL02p035657:mrna"/>
    <property type="gene ID" value="QL02p035657"/>
</dbReference>
<evidence type="ECO:0000259" key="15">
    <source>
        <dbReference type="Pfam" id="PF07731"/>
    </source>
</evidence>
<protein>
    <recommendedName>
        <fullName evidence="4 13">Laccase</fullName>
        <ecNumber evidence="4 13">1.10.3.2</ecNumber>
    </recommendedName>
    <alternativeName>
        <fullName evidence="13">Benzenediol:oxygen oxidoreductase</fullName>
    </alternativeName>
    <alternativeName>
        <fullName evidence="13">Diphenol oxidase</fullName>
    </alternativeName>
    <alternativeName>
        <fullName evidence="13">Urishiol oxidase</fullName>
    </alternativeName>
</protein>
<sequence length="598" mass="67634">MENNTGIGLNRISLFSKFLLLASLNWFLFRWAEADVHYYDFVLREKNFTRLCSTKSMLVVNESFPGPVIRVHKGDTVLVNVHNQGYYGVTIHWHGVKQPRNPWSDGPEYITQCPIEPGSNFTYEVNFSNEEGTLWWHAHSDWTRSGVHGAIVIYPREGTTTPYPMPDDEEIIILGSWYTEDVNKLVAEDLRTGADTPRSNCYVINGQPGDLLPCSRESTYRWVVDYGKTYLIRIVNAAMNAELYFAIANHSLTVVGMDGNYVKPIIADYIMVSPGQTMNVLLTANQSLSHYYIETRQYDTARPDVTDYDQTNATAILMYSGNYTAPDSPFIPYLLPSYEDSLSANRFLDRLRSLASKEHPVDVPLNVTVKMYITVSMNQLLCPNASCDGIDGNRLVSSLNNISFENPSTDILLAYYRNLSGIYTTDFPNWPPSMFNFTQADLPMNTTIPIQGTKAKVLNYNEEVEITFQGTEVLNASENHPLHMHGYSFYVVGSGYGNFNNETDPKTYNLVDPLEVNTVGVPKNGWATIRFKASNPGVWFWHCHFDRHLSWGMNTVMIVKNGGTPETSIRPPPTNMPSCTLPYITWVEDFDDSLGDVN</sequence>
<dbReference type="EC" id="1.10.3.2" evidence="4 13"/>
<dbReference type="Pfam" id="PF07731">
    <property type="entry name" value="Cu-oxidase_2"/>
    <property type="match status" value="1"/>
</dbReference>
<evidence type="ECO:0000256" key="10">
    <source>
        <dbReference type="ARBA" id="ARBA00023008"/>
    </source>
</evidence>
<keyword evidence="8 13" id="KW-0677">Repeat</keyword>
<dbReference type="NCBIfam" id="TIGR03389">
    <property type="entry name" value="laccase"/>
    <property type="match status" value="1"/>
</dbReference>
<proteinExistence type="inferred from homology"/>
<dbReference type="InterPro" id="IPR017761">
    <property type="entry name" value="Laccase"/>
</dbReference>
<evidence type="ECO:0000256" key="1">
    <source>
        <dbReference type="ARBA" id="ARBA00000349"/>
    </source>
</evidence>
<dbReference type="CDD" id="cd13875">
    <property type="entry name" value="CuRO_2_LCC_plant"/>
    <property type="match status" value="1"/>
</dbReference>
<keyword evidence="7 13" id="KW-0479">Metal-binding</keyword>
<feature type="domain" description="Plastocyanin-like" evidence="14">
    <location>
        <begin position="170"/>
        <end position="322"/>
    </location>
</feature>
<dbReference type="GO" id="GO:0046274">
    <property type="term" value="P:lignin catabolic process"/>
    <property type="evidence" value="ECO:0007669"/>
    <property type="project" value="UniProtKB-KW"/>
</dbReference>
<evidence type="ECO:0000256" key="9">
    <source>
        <dbReference type="ARBA" id="ARBA00023002"/>
    </source>
</evidence>
<dbReference type="GO" id="GO:0005507">
    <property type="term" value="F:copper ion binding"/>
    <property type="evidence" value="ECO:0007669"/>
    <property type="project" value="InterPro"/>
</dbReference>
<dbReference type="SUPFAM" id="SSF49503">
    <property type="entry name" value="Cupredoxins"/>
    <property type="match status" value="3"/>
</dbReference>
<dbReference type="InterPro" id="IPR045087">
    <property type="entry name" value="Cu-oxidase_fam"/>
</dbReference>
<accession>A0A7N2KVU7</accession>
<evidence type="ECO:0000256" key="5">
    <source>
        <dbReference type="ARBA" id="ARBA00022523"/>
    </source>
</evidence>
<evidence type="ECO:0000259" key="16">
    <source>
        <dbReference type="Pfam" id="PF07732"/>
    </source>
</evidence>
<dbReference type="InterPro" id="IPR034285">
    <property type="entry name" value="CuRO_2_LCC"/>
</dbReference>
<evidence type="ECO:0000256" key="6">
    <source>
        <dbReference type="ARBA" id="ARBA00022525"/>
    </source>
</evidence>
<dbReference type="GO" id="GO:0052716">
    <property type="term" value="F:hydroquinone:oxygen oxidoreductase activity"/>
    <property type="evidence" value="ECO:0007669"/>
    <property type="project" value="UniProtKB-EC"/>
</dbReference>
<comment type="subcellular location">
    <subcellularLocation>
        <location evidence="2 13">Secreted</location>
        <location evidence="2 13">Extracellular space</location>
        <location evidence="2 13">Apoplast</location>
    </subcellularLocation>
</comment>
<dbReference type="PROSITE" id="PS00080">
    <property type="entry name" value="MULTICOPPER_OXIDASE2"/>
    <property type="match status" value="1"/>
</dbReference>
<evidence type="ECO:0000256" key="3">
    <source>
        <dbReference type="ARBA" id="ARBA00010609"/>
    </source>
</evidence>
<dbReference type="OrthoDB" id="2121828at2759"/>
<keyword evidence="12 13" id="KW-0439">Lignin degradation</keyword>
<feature type="domain" description="Plastocyanin-like" evidence="16">
    <location>
        <begin position="44"/>
        <end position="157"/>
    </location>
</feature>
<dbReference type="InterPro" id="IPR008972">
    <property type="entry name" value="Cupredoxin"/>
</dbReference>
<organism evidence="17 18">
    <name type="scientific">Quercus lobata</name>
    <name type="common">Valley oak</name>
    <dbReference type="NCBI Taxonomy" id="97700"/>
    <lineage>
        <taxon>Eukaryota</taxon>
        <taxon>Viridiplantae</taxon>
        <taxon>Streptophyta</taxon>
        <taxon>Embryophyta</taxon>
        <taxon>Tracheophyta</taxon>
        <taxon>Spermatophyta</taxon>
        <taxon>Magnoliopsida</taxon>
        <taxon>eudicotyledons</taxon>
        <taxon>Gunneridae</taxon>
        <taxon>Pentapetalae</taxon>
        <taxon>rosids</taxon>
        <taxon>fabids</taxon>
        <taxon>Fagales</taxon>
        <taxon>Fagaceae</taxon>
        <taxon>Quercus</taxon>
    </lineage>
</organism>
<keyword evidence="6 13" id="KW-0964">Secreted</keyword>
<reference evidence="18" key="1">
    <citation type="journal article" date="2016" name="G3 (Bethesda)">
        <title>First Draft Assembly and Annotation of the Genome of a California Endemic Oak Quercus lobata Nee (Fagaceae).</title>
        <authorList>
            <person name="Sork V.L."/>
            <person name="Fitz-Gibbon S.T."/>
            <person name="Puiu D."/>
            <person name="Crepeau M."/>
            <person name="Gugger P.F."/>
            <person name="Sherman R."/>
            <person name="Stevens K."/>
            <person name="Langley C.H."/>
            <person name="Pellegrini M."/>
            <person name="Salzberg S.L."/>
        </authorList>
    </citation>
    <scope>NUCLEOTIDE SEQUENCE [LARGE SCALE GENOMIC DNA]</scope>
    <source>
        <strain evidence="18">cv. SW786</strain>
    </source>
</reference>
<dbReference type="GeneID" id="115975457"/>
<dbReference type="InterPro" id="IPR011707">
    <property type="entry name" value="Cu-oxidase-like_N"/>
</dbReference>
<gene>
    <name evidence="17" type="primary">LOC115975457</name>
</gene>
<dbReference type="KEGG" id="qlo:115975457"/>
<evidence type="ECO:0000313" key="18">
    <source>
        <dbReference type="Proteomes" id="UP000594261"/>
    </source>
</evidence>